<reference evidence="2" key="1">
    <citation type="submission" date="2025-08" db="UniProtKB">
        <authorList>
            <consortium name="RefSeq"/>
        </authorList>
    </citation>
    <scope>IDENTIFICATION</scope>
</reference>
<dbReference type="GeneID" id="106570825"/>
<sequence length="220" mass="25023">MILVLFVTGDTHQSGCRLRGNAFAFRCALYKIVGGCGEPADIADPTTKKAQQHCHTRLLQVSIHKARQRRKSTMSGEEIIYTTYKHMEVTGKMASVQKCFFLNKLVLNVKEMQINEKNNHEVTVYHLKRDSKSVGLAFSFLHNKQRVFSVVDGDELKLEMKPDVKTACSDENCLFQWHEKTGEWGILKSVAEPQKYLCIVNNKVTIGPEEKKGTFRLTSK</sequence>
<accession>A0ABM3CXI3</accession>
<dbReference type="Proteomes" id="UP001652741">
    <property type="component" value="Chromosome ssa15"/>
</dbReference>
<dbReference type="RefSeq" id="XP_045551271.1">
    <property type="nucleotide sequence ID" value="XM_045695315.1"/>
</dbReference>
<organism evidence="1 2">
    <name type="scientific">Salmo salar</name>
    <name type="common">Atlantic salmon</name>
    <dbReference type="NCBI Taxonomy" id="8030"/>
    <lineage>
        <taxon>Eukaryota</taxon>
        <taxon>Metazoa</taxon>
        <taxon>Chordata</taxon>
        <taxon>Craniata</taxon>
        <taxon>Vertebrata</taxon>
        <taxon>Euteleostomi</taxon>
        <taxon>Actinopterygii</taxon>
        <taxon>Neopterygii</taxon>
        <taxon>Teleostei</taxon>
        <taxon>Protacanthopterygii</taxon>
        <taxon>Salmoniformes</taxon>
        <taxon>Salmonidae</taxon>
        <taxon>Salmoninae</taxon>
        <taxon>Salmo</taxon>
    </lineage>
</organism>
<protein>
    <submittedName>
        <fullName evidence="2">Uncharacterized protein</fullName>
    </submittedName>
</protein>
<proteinExistence type="predicted"/>
<gene>
    <name evidence="2" type="primary">LOC106570825</name>
</gene>
<keyword evidence="1" id="KW-1185">Reference proteome</keyword>
<name>A0ABM3CXI3_SALSA</name>
<evidence type="ECO:0000313" key="1">
    <source>
        <dbReference type="Proteomes" id="UP001652741"/>
    </source>
</evidence>
<evidence type="ECO:0000313" key="2">
    <source>
        <dbReference type="RefSeq" id="XP_045551271.1"/>
    </source>
</evidence>